<dbReference type="Proteomes" id="UP000749311">
    <property type="component" value="Unassembled WGS sequence"/>
</dbReference>
<sequence length="182" mass="19636">MPHDSLTGRVLVLGGARSGKSTHAEGLLAGPGPVDYLATSQRVPGDAEWDARIAKHRARRPAHWTTIETIDVASELVRHTDRPLLVDCLTVWLTRQMDEAGVWDGGPGTDERLAAATDELVAAFTAARRPVVAVSNEVGQGIVPSAPSVRRFRDEMGVLNMRVAAAVDEVWFCVAGLPQRLK</sequence>
<dbReference type="Pfam" id="PF02283">
    <property type="entry name" value="CobU"/>
    <property type="match status" value="1"/>
</dbReference>
<evidence type="ECO:0000256" key="4">
    <source>
        <dbReference type="ARBA" id="ARBA00003889"/>
    </source>
</evidence>
<accession>A0ABX0SH06</accession>
<dbReference type="PANTHER" id="PTHR34848:SF1">
    <property type="entry name" value="BIFUNCTIONAL ADENOSYLCOBALAMIN BIOSYNTHESIS PROTEIN COBU"/>
    <property type="match status" value="1"/>
</dbReference>
<reference evidence="18 19" key="1">
    <citation type="submission" date="2020-02" db="EMBL/GenBank/DDBJ databases">
        <title>Sequencing the genomes of 1000 actinobacteria strains.</title>
        <authorList>
            <person name="Klenk H.-P."/>
        </authorList>
    </citation>
    <scope>NUCLEOTIDE SEQUENCE [LARGE SCALE GENOMIC DNA]</scope>
    <source>
        <strain evidence="18 19">DSM 19609</strain>
    </source>
</reference>
<dbReference type="InterPro" id="IPR003203">
    <property type="entry name" value="CobU/CobP"/>
</dbReference>
<evidence type="ECO:0000256" key="1">
    <source>
        <dbReference type="ARBA" id="ARBA00000312"/>
    </source>
</evidence>
<keyword evidence="10" id="KW-0169">Cobalamin biosynthesis</keyword>
<evidence type="ECO:0000256" key="11">
    <source>
        <dbReference type="ARBA" id="ARBA00022679"/>
    </source>
</evidence>
<evidence type="ECO:0000256" key="5">
    <source>
        <dbReference type="ARBA" id="ARBA00004692"/>
    </source>
</evidence>
<proteinExistence type="inferred from homology"/>
<keyword evidence="11 18" id="KW-0808">Transferase</keyword>
<organism evidence="18 19">
    <name type="scientific">Brooklawnia cerclae</name>
    <dbReference type="NCBI Taxonomy" id="349934"/>
    <lineage>
        <taxon>Bacteria</taxon>
        <taxon>Bacillati</taxon>
        <taxon>Actinomycetota</taxon>
        <taxon>Actinomycetes</taxon>
        <taxon>Propionibacteriales</taxon>
        <taxon>Propionibacteriaceae</taxon>
        <taxon>Brooklawnia</taxon>
    </lineage>
</organism>
<evidence type="ECO:0000256" key="17">
    <source>
        <dbReference type="ARBA" id="ARBA00030571"/>
    </source>
</evidence>
<protein>
    <recommendedName>
        <fullName evidence="16">Adenosylcobinamide kinase</fullName>
        <ecNumber evidence="8">2.7.1.156</ecNumber>
        <ecNumber evidence="9">2.7.7.62</ecNumber>
    </recommendedName>
    <alternativeName>
        <fullName evidence="17">Adenosylcobinamide-phosphate guanylyltransferase</fullName>
    </alternativeName>
</protein>
<dbReference type="Gene3D" id="3.40.50.300">
    <property type="entry name" value="P-loop containing nucleotide triphosphate hydrolases"/>
    <property type="match status" value="1"/>
</dbReference>
<evidence type="ECO:0000313" key="19">
    <source>
        <dbReference type="Proteomes" id="UP000749311"/>
    </source>
</evidence>
<dbReference type="PANTHER" id="PTHR34848">
    <property type="match status" value="1"/>
</dbReference>
<evidence type="ECO:0000256" key="16">
    <source>
        <dbReference type="ARBA" id="ARBA00029570"/>
    </source>
</evidence>
<evidence type="ECO:0000256" key="2">
    <source>
        <dbReference type="ARBA" id="ARBA00000711"/>
    </source>
</evidence>
<comment type="pathway">
    <text evidence="6">Cofactor biosynthesis; adenosylcobalamin biosynthesis; adenosylcobalamin from cob(II)yrinate a,c-diamide: step 5/7.</text>
</comment>
<evidence type="ECO:0000256" key="12">
    <source>
        <dbReference type="ARBA" id="ARBA00022741"/>
    </source>
</evidence>
<keyword evidence="18" id="KW-0548">Nucleotidyltransferase</keyword>
<evidence type="ECO:0000313" key="18">
    <source>
        <dbReference type="EMBL" id="NIH57624.1"/>
    </source>
</evidence>
<comment type="caution">
    <text evidence="18">The sequence shown here is derived from an EMBL/GenBank/DDBJ whole genome shotgun (WGS) entry which is preliminary data.</text>
</comment>
<keyword evidence="12" id="KW-0547">Nucleotide-binding</keyword>
<dbReference type="SUPFAM" id="SSF52540">
    <property type="entry name" value="P-loop containing nucleoside triphosphate hydrolases"/>
    <property type="match status" value="1"/>
</dbReference>
<dbReference type="PIRSF" id="PIRSF006135">
    <property type="entry name" value="CobU"/>
    <property type="match status" value="1"/>
</dbReference>
<evidence type="ECO:0000256" key="7">
    <source>
        <dbReference type="ARBA" id="ARBA00007490"/>
    </source>
</evidence>
<name>A0ABX0SH06_9ACTN</name>
<dbReference type="GO" id="GO:0008820">
    <property type="term" value="F:cobinamide phosphate guanylyltransferase activity"/>
    <property type="evidence" value="ECO:0007669"/>
    <property type="project" value="UniProtKB-EC"/>
</dbReference>
<evidence type="ECO:0000256" key="15">
    <source>
        <dbReference type="ARBA" id="ARBA00023134"/>
    </source>
</evidence>
<dbReference type="InterPro" id="IPR027417">
    <property type="entry name" value="P-loop_NTPase"/>
</dbReference>
<comment type="similarity">
    <text evidence="7">Belongs to the CobU/CobP family.</text>
</comment>
<keyword evidence="19" id="KW-1185">Reference proteome</keyword>
<dbReference type="NCBIfam" id="NF004469">
    <property type="entry name" value="PRK05800.1"/>
    <property type="match status" value="1"/>
</dbReference>
<evidence type="ECO:0000256" key="13">
    <source>
        <dbReference type="ARBA" id="ARBA00022777"/>
    </source>
</evidence>
<evidence type="ECO:0000256" key="8">
    <source>
        <dbReference type="ARBA" id="ARBA00012016"/>
    </source>
</evidence>
<keyword evidence="13 18" id="KW-0418">Kinase</keyword>
<gene>
    <name evidence="18" type="ORF">FB473_002269</name>
</gene>
<dbReference type="GO" id="GO:0043752">
    <property type="term" value="F:adenosylcobinamide kinase activity"/>
    <property type="evidence" value="ECO:0007669"/>
    <property type="project" value="UniProtKB-EC"/>
</dbReference>
<dbReference type="EC" id="2.7.1.156" evidence="8"/>
<dbReference type="EC" id="2.7.7.62" evidence="9"/>
<evidence type="ECO:0000256" key="10">
    <source>
        <dbReference type="ARBA" id="ARBA00022573"/>
    </source>
</evidence>
<evidence type="ECO:0000256" key="14">
    <source>
        <dbReference type="ARBA" id="ARBA00022840"/>
    </source>
</evidence>
<keyword evidence="15" id="KW-0342">GTP-binding</keyword>
<evidence type="ECO:0000256" key="9">
    <source>
        <dbReference type="ARBA" id="ARBA00012523"/>
    </source>
</evidence>
<dbReference type="EMBL" id="JAAMOZ010000001">
    <property type="protein sequence ID" value="NIH57624.1"/>
    <property type="molecule type" value="Genomic_DNA"/>
</dbReference>
<comment type="catalytic activity">
    <reaction evidence="2">
        <text>adenosylcob(III)inamide phosphate + GTP + H(+) = adenosylcob(III)inamide-GDP + diphosphate</text>
        <dbReference type="Rhea" id="RHEA:22712"/>
        <dbReference type="ChEBI" id="CHEBI:15378"/>
        <dbReference type="ChEBI" id="CHEBI:33019"/>
        <dbReference type="ChEBI" id="CHEBI:37565"/>
        <dbReference type="ChEBI" id="CHEBI:58502"/>
        <dbReference type="ChEBI" id="CHEBI:60487"/>
        <dbReference type="EC" id="2.7.7.62"/>
    </reaction>
</comment>
<comment type="pathway">
    <text evidence="5">Cofactor biosynthesis; adenosylcobalamin biosynthesis; adenosylcobalamin from cob(II)yrinate a,c-diamide: step 6/7.</text>
</comment>
<evidence type="ECO:0000256" key="3">
    <source>
        <dbReference type="ARBA" id="ARBA00001522"/>
    </source>
</evidence>
<comment type="catalytic activity">
    <reaction evidence="3">
        <text>adenosylcob(III)inamide + GTP = adenosylcob(III)inamide phosphate + GDP + H(+)</text>
        <dbReference type="Rhea" id="RHEA:15765"/>
        <dbReference type="ChEBI" id="CHEBI:2480"/>
        <dbReference type="ChEBI" id="CHEBI:15378"/>
        <dbReference type="ChEBI" id="CHEBI:37565"/>
        <dbReference type="ChEBI" id="CHEBI:58189"/>
        <dbReference type="ChEBI" id="CHEBI:58502"/>
        <dbReference type="EC" id="2.7.1.156"/>
    </reaction>
</comment>
<keyword evidence="14" id="KW-0067">ATP-binding</keyword>
<evidence type="ECO:0000256" key="6">
    <source>
        <dbReference type="ARBA" id="ARBA00005159"/>
    </source>
</evidence>
<comment type="function">
    <text evidence="4">Catalyzes ATP-dependent phosphorylation of adenosylcobinamide and addition of GMP to adenosylcobinamide phosphate.</text>
</comment>
<dbReference type="RefSeq" id="WP_243863544.1">
    <property type="nucleotide sequence ID" value="NZ_BAAAOO010000007.1"/>
</dbReference>
<dbReference type="CDD" id="cd00544">
    <property type="entry name" value="CobU"/>
    <property type="match status" value="1"/>
</dbReference>
<comment type="catalytic activity">
    <reaction evidence="1">
        <text>adenosylcob(III)inamide + ATP = adenosylcob(III)inamide phosphate + ADP + H(+)</text>
        <dbReference type="Rhea" id="RHEA:15769"/>
        <dbReference type="ChEBI" id="CHEBI:2480"/>
        <dbReference type="ChEBI" id="CHEBI:15378"/>
        <dbReference type="ChEBI" id="CHEBI:30616"/>
        <dbReference type="ChEBI" id="CHEBI:58502"/>
        <dbReference type="ChEBI" id="CHEBI:456216"/>
        <dbReference type="EC" id="2.7.1.156"/>
    </reaction>
</comment>